<comment type="catalytic activity">
    <reaction evidence="8 9">
        <text>tRNA(Leu) + L-leucine + ATP = L-leucyl-tRNA(Leu) + AMP + diphosphate</text>
        <dbReference type="Rhea" id="RHEA:11688"/>
        <dbReference type="Rhea" id="RHEA-COMP:9613"/>
        <dbReference type="Rhea" id="RHEA-COMP:9622"/>
        <dbReference type="ChEBI" id="CHEBI:30616"/>
        <dbReference type="ChEBI" id="CHEBI:33019"/>
        <dbReference type="ChEBI" id="CHEBI:57427"/>
        <dbReference type="ChEBI" id="CHEBI:78442"/>
        <dbReference type="ChEBI" id="CHEBI:78494"/>
        <dbReference type="ChEBI" id="CHEBI:456215"/>
        <dbReference type="EC" id="6.1.1.4"/>
    </reaction>
</comment>
<keyword evidence="6 9" id="KW-0648">Protein biosynthesis</keyword>
<reference evidence="15" key="1">
    <citation type="submission" date="2022-05" db="EMBL/GenBank/DDBJ databases">
        <title>Expanded diversity of anoxic marine methylotrophy in a Black Sea sulfate reducing microorganism.</title>
        <authorList>
            <person name="Fischer P.Q."/>
            <person name="Stams A.J.M."/>
            <person name="Villanueva L."/>
            <person name="Sousa D.Z."/>
        </authorList>
    </citation>
    <scope>NUCLEOTIDE SEQUENCE</scope>
    <source>
        <strain evidence="15">P130</strain>
    </source>
</reference>
<evidence type="ECO:0000259" key="12">
    <source>
        <dbReference type="Pfam" id="PF08264"/>
    </source>
</evidence>
<feature type="domain" description="Methionyl/Valyl/Leucyl/Isoleucyl-tRNA synthetase anticodon-binding" evidence="12">
    <location>
        <begin position="674"/>
        <end position="795"/>
    </location>
</feature>
<evidence type="ECO:0000256" key="7">
    <source>
        <dbReference type="ARBA" id="ARBA00023146"/>
    </source>
</evidence>
<feature type="domain" description="Aminoacyl-tRNA synthetase class Ia" evidence="11">
    <location>
        <begin position="424"/>
        <end position="623"/>
    </location>
</feature>
<dbReference type="PRINTS" id="PR00985">
    <property type="entry name" value="TRNASYNTHLEU"/>
</dbReference>
<dbReference type="GO" id="GO:0004823">
    <property type="term" value="F:leucine-tRNA ligase activity"/>
    <property type="evidence" value="ECO:0007669"/>
    <property type="project" value="UniProtKB-EC"/>
</dbReference>
<dbReference type="InterPro" id="IPR014729">
    <property type="entry name" value="Rossmann-like_a/b/a_fold"/>
</dbReference>
<dbReference type="Proteomes" id="UP001176021">
    <property type="component" value="Unassembled WGS sequence"/>
</dbReference>
<sequence length="835" mass="94325">MQERYSFPEIESKWQKEWVDSKAYKTEENSSKPKYYALAMFPYPSGDLHMGHVRNYSIADVIARYKRMTGHNVLHPIGWDAFGLPAENAAIKHQTPPADWTWKNIANMRRQLQEMGISYDWDREMATCHPGYYKWTQWLFLEFHKHGLVYKKKAAVNWCPSCATVLANEQVVDGGCERCDTLVTKKSLEQWFFKITDYADVLLQDLDKLPGWPEKVKTMQRNWIGRSEGVEVKFELEECPEKISVYTTRVDTLFGVSYLVLAPEHPLVLELVSGTDYEADVLAFIEKMKGLNEIARTSTDAEKEGLFIGAHCLNPLSGKKVPIWIANYVLLEYGTGAVMGVPAHDERDFEFAGKYSLEIKTVIVPPGSSPEAKDQPLKAAFTGEGIMVNSDAFDGLGSDEALERIADEAERLGIGQRKVNFRLRDWLISRQRYWGAPIPMIYCDSCGTLPVPEEQLPVMLPPDVVFKAGENPLATSPSFIETTCPKCGGAARRETDTMDTFACSSWYFLRYTDPRNDEEAFSKKAVNQWMNVDQYVGGVEHAILHLLYARFFTKGLRDFGYLEADEPFQNLLTQGMVCMNGSKMSKSKGNVVSPGAIIGKYGADTARLFILFAAPPERDLEWSDQGVEGCYRFLNRIWRLVAQYEPLLKEVQDKKASASSDPTDRWGKLDAVGKEMRRHTHMAIQRVTVDIGKRYNFNTAISTIMEWVNALYIYKEQPTADAAVGREALEGILILLAPIAPHITEELWQELGHTESIHLQPWPIVDEAALVQDEVTVILQVNGKVRERIQVAAEISAADLEKLVLAQPKVAEWTHGKTIVKVITVPGKLVNIVVK</sequence>
<dbReference type="SUPFAM" id="SSF47323">
    <property type="entry name" value="Anticodon-binding domain of a subclass of class I aminoacyl-tRNA synthetases"/>
    <property type="match status" value="1"/>
</dbReference>
<dbReference type="PANTHER" id="PTHR43740:SF2">
    <property type="entry name" value="LEUCINE--TRNA LIGASE, MITOCHONDRIAL"/>
    <property type="match status" value="1"/>
</dbReference>
<name>A0ABT8QM29_9FIRM</name>
<comment type="caution">
    <text evidence="15">The sequence shown here is derived from an EMBL/GenBank/DDBJ whole genome shotgun (WGS) entry which is preliminary data.</text>
</comment>
<evidence type="ECO:0000256" key="5">
    <source>
        <dbReference type="ARBA" id="ARBA00022840"/>
    </source>
</evidence>
<dbReference type="EMBL" id="JAMJEV010000002">
    <property type="protein sequence ID" value="MDO0821927.1"/>
    <property type="molecule type" value="Genomic_DNA"/>
</dbReference>
<keyword evidence="5 9" id="KW-0067">ATP-binding</keyword>
<dbReference type="InterPro" id="IPR002302">
    <property type="entry name" value="Leu-tRNA-ligase"/>
</dbReference>
<organism evidence="15 16">
    <name type="scientific">Desulfosporosinus nitroreducens</name>
    <dbReference type="NCBI Taxonomy" id="2018668"/>
    <lineage>
        <taxon>Bacteria</taxon>
        <taxon>Bacillati</taxon>
        <taxon>Bacillota</taxon>
        <taxon>Clostridia</taxon>
        <taxon>Eubacteriales</taxon>
        <taxon>Desulfitobacteriaceae</taxon>
        <taxon>Desulfosporosinus</taxon>
    </lineage>
</organism>
<dbReference type="Pfam" id="PF13603">
    <property type="entry name" value="tRNA-synt_1_2"/>
    <property type="match status" value="1"/>
</dbReference>
<feature type="domain" description="Methionyl/Leucyl tRNA synthetase" evidence="13">
    <location>
        <begin position="40"/>
        <end position="180"/>
    </location>
</feature>
<dbReference type="Gene3D" id="1.10.730.10">
    <property type="entry name" value="Isoleucyl-tRNA Synthetase, Domain 1"/>
    <property type="match status" value="1"/>
</dbReference>
<dbReference type="InterPro" id="IPR001412">
    <property type="entry name" value="aa-tRNA-synth_I_CS"/>
</dbReference>
<dbReference type="Gene3D" id="3.40.50.620">
    <property type="entry name" value="HUPs"/>
    <property type="match status" value="2"/>
</dbReference>
<dbReference type="NCBIfam" id="TIGR00396">
    <property type="entry name" value="leuS_bact"/>
    <property type="match status" value="1"/>
</dbReference>
<dbReference type="PANTHER" id="PTHR43740">
    <property type="entry name" value="LEUCYL-TRNA SYNTHETASE"/>
    <property type="match status" value="1"/>
</dbReference>
<dbReference type="Pfam" id="PF00133">
    <property type="entry name" value="tRNA-synt_1"/>
    <property type="match status" value="1"/>
</dbReference>
<evidence type="ECO:0000256" key="1">
    <source>
        <dbReference type="ARBA" id="ARBA00005594"/>
    </source>
</evidence>
<dbReference type="EC" id="6.1.1.4" evidence="9"/>
<evidence type="ECO:0000256" key="3">
    <source>
        <dbReference type="ARBA" id="ARBA00022598"/>
    </source>
</evidence>
<dbReference type="InterPro" id="IPR009008">
    <property type="entry name" value="Val/Leu/Ile-tRNA-synth_edit"/>
</dbReference>
<evidence type="ECO:0000259" key="13">
    <source>
        <dbReference type="Pfam" id="PF09334"/>
    </source>
</evidence>
<proteinExistence type="inferred from homology"/>
<dbReference type="CDD" id="cd07958">
    <property type="entry name" value="Anticodon_Ia_Leu_BEm"/>
    <property type="match status" value="1"/>
</dbReference>
<dbReference type="InterPro" id="IPR002300">
    <property type="entry name" value="aa-tRNA-synth_Ia"/>
</dbReference>
<feature type="domain" description="Leucyl-tRNA synthetase editing" evidence="14">
    <location>
        <begin position="221"/>
        <end position="409"/>
    </location>
</feature>
<gene>
    <name evidence="9 15" type="primary">leuS</name>
    <name evidence="15" type="ORF">M8H41_03510</name>
</gene>
<dbReference type="Pfam" id="PF08264">
    <property type="entry name" value="Anticodon_1"/>
    <property type="match status" value="1"/>
</dbReference>
<evidence type="ECO:0000313" key="15">
    <source>
        <dbReference type="EMBL" id="MDO0821927.1"/>
    </source>
</evidence>
<dbReference type="InterPro" id="IPR025709">
    <property type="entry name" value="Leu_tRNA-synth_edit"/>
</dbReference>
<feature type="short sequence motif" description="'HIGH' region" evidence="9">
    <location>
        <begin position="42"/>
        <end position="52"/>
    </location>
</feature>
<dbReference type="HAMAP" id="MF_00049_B">
    <property type="entry name" value="Leu_tRNA_synth_B"/>
    <property type="match status" value="1"/>
</dbReference>
<evidence type="ECO:0000256" key="6">
    <source>
        <dbReference type="ARBA" id="ARBA00022917"/>
    </source>
</evidence>
<comment type="subcellular location">
    <subcellularLocation>
        <location evidence="9">Cytoplasm</location>
    </subcellularLocation>
</comment>
<evidence type="ECO:0000256" key="2">
    <source>
        <dbReference type="ARBA" id="ARBA00022490"/>
    </source>
</evidence>
<keyword evidence="2 9" id="KW-0963">Cytoplasm</keyword>
<evidence type="ECO:0000256" key="8">
    <source>
        <dbReference type="ARBA" id="ARBA00047469"/>
    </source>
</evidence>
<dbReference type="PROSITE" id="PS00178">
    <property type="entry name" value="AA_TRNA_LIGASE_I"/>
    <property type="match status" value="1"/>
</dbReference>
<dbReference type="InterPro" id="IPR015413">
    <property type="entry name" value="Methionyl/Leucyl_tRNA_Synth"/>
</dbReference>
<feature type="binding site" evidence="9">
    <location>
        <position position="586"/>
    </location>
    <ligand>
        <name>ATP</name>
        <dbReference type="ChEBI" id="CHEBI:30616"/>
    </ligand>
</feature>
<dbReference type="Pfam" id="PF09334">
    <property type="entry name" value="tRNA-synt_1g"/>
    <property type="match status" value="1"/>
</dbReference>
<evidence type="ECO:0000259" key="11">
    <source>
        <dbReference type="Pfam" id="PF00133"/>
    </source>
</evidence>
<evidence type="ECO:0000259" key="14">
    <source>
        <dbReference type="Pfam" id="PF13603"/>
    </source>
</evidence>
<dbReference type="InterPro" id="IPR009080">
    <property type="entry name" value="tRNAsynth_Ia_anticodon-bd"/>
</dbReference>
<dbReference type="SUPFAM" id="SSF52374">
    <property type="entry name" value="Nucleotidylyl transferase"/>
    <property type="match status" value="1"/>
</dbReference>
<evidence type="ECO:0000256" key="9">
    <source>
        <dbReference type="HAMAP-Rule" id="MF_00049"/>
    </source>
</evidence>
<accession>A0ABT8QM29</accession>
<protein>
    <recommendedName>
        <fullName evidence="9">Leucine--tRNA ligase</fullName>
        <ecNumber evidence="9">6.1.1.4</ecNumber>
    </recommendedName>
    <alternativeName>
        <fullName evidence="9">Leucyl-tRNA synthetase</fullName>
        <shortName evidence="9">LeuRS</shortName>
    </alternativeName>
</protein>
<dbReference type="SUPFAM" id="SSF50677">
    <property type="entry name" value="ValRS/IleRS/LeuRS editing domain"/>
    <property type="match status" value="1"/>
</dbReference>
<dbReference type="RefSeq" id="WP_301998120.1">
    <property type="nucleotide sequence ID" value="NZ_JAMJEV010000002.1"/>
</dbReference>
<comment type="similarity">
    <text evidence="1 9 10">Belongs to the class-I aminoacyl-tRNA synthetase family.</text>
</comment>
<keyword evidence="4 9" id="KW-0547">Nucleotide-binding</keyword>
<evidence type="ECO:0000256" key="10">
    <source>
        <dbReference type="RuleBase" id="RU363035"/>
    </source>
</evidence>
<dbReference type="InterPro" id="IPR013155">
    <property type="entry name" value="M/V/L/I-tRNA-synth_anticd-bd"/>
</dbReference>
<evidence type="ECO:0000313" key="16">
    <source>
        <dbReference type="Proteomes" id="UP001176021"/>
    </source>
</evidence>
<feature type="short sequence motif" description="'KMSKS' region" evidence="9">
    <location>
        <begin position="583"/>
        <end position="587"/>
    </location>
</feature>
<dbReference type="Gene3D" id="3.10.20.590">
    <property type="match status" value="1"/>
</dbReference>
<keyword evidence="3 9" id="KW-0436">Ligase</keyword>
<evidence type="ECO:0000256" key="4">
    <source>
        <dbReference type="ARBA" id="ARBA00022741"/>
    </source>
</evidence>
<dbReference type="CDD" id="cd00812">
    <property type="entry name" value="LeuRS_core"/>
    <property type="match status" value="1"/>
</dbReference>
<keyword evidence="16" id="KW-1185">Reference proteome</keyword>
<keyword evidence="7 9" id="KW-0030">Aminoacyl-tRNA synthetase</keyword>